<dbReference type="CDD" id="cd16495">
    <property type="entry name" value="RING_CH-C4HC3_MARCH"/>
    <property type="match status" value="1"/>
</dbReference>
<dbReference type="AlphaFoldDB" id="A0A7S1T280"/>
<dbReference type="PROSITE" id="PS50089">
    <property type="entry name" value="ZF_RING_2"/>
    <property type="match status" value="1"/>
</dbReference>
<keyword evidence="1" id="KW-0479">Metal-binding</keyword>
<keyword evidence="5" id="KW-0812">Transmembrane</keyword>
<feature type="domain" description="RING-type" evidence="6">
    <location>
        <begin position="64"/>
        <end position="123"/>
    </location>
</feature>
<evidence type="ECO:0008006" key="9">
    <source>
        <dbReference type="Google" id="ProtNLM"/>
    </source>
</evidence>
<sequence>MRSGTAHLLENRAALCFPRRYDSRRGSIIQHTTMTQQPMPAVLEGSTVPGAKKAEKVSAEPYMCRICFEETEEVSELVAPCSCIGTQQYVHFKCLRTWQERVLASSGRADGSDDRAVMCSVCRTKYSVPPPHPAWRRRLMSSLRSFGGALCIGLIAFGLTGPPWPHLALMLLLLLGTRSHGLLVTAALLLGSLLAAMHARGLRLVVRQDGFGRLGMVLIRHGARVEGLAPGVLLVASEELHNTMFRQSVVLLYRHSAAGASGIVLTVPLEPRRLNDYGPGDPERHPALSHFVGGPVGMASPGARALERVLLHNVPALGAAFAVPVNGTGQQVFVSEQASEMARELTSGGWQPRVLRMYHGIASWAEGQLEGEVRGGSWGFCPARLEDLTADPASLWRRLVASPALQWL</sequence>
<keyword evidence="3" id="KW-0862">Zinc</keyword>
<dbReference type="InterPro" id="IPR003774">
    <property type="entry name" value="AlgH-like"/>
</dbReference>
<dbReference type="InterPro" id="IPR013083">
    <property type="entry name" value="Znf_RING/FYVE/PHD"/>
</dbReference>
<dbReference type="SMART" id="SM00744">
    <property type="entry name" value="RINGv"/>
    <property type="match status" value="1"/>
</dbReference>
<feature type="domain" description="RING-CH-type" evidence="7">
    <location>
        <begin position="56"/>
        <end position="129"/>
    </location>
</feature>
<evidence type="ECO:0000313" key="8">
    <source>
        <dbReference type="EMBL" id="CAD9213902.1"/>
    </source>
</evidence>
<keyword evidence="5" id="KW-0472">Membrane</keyword>
<evidence type="ECO:0000259" key="7">
    <source>
        <dbReference type="PROSITE" id="PS51292"/>
    </source>
</evidence>
<keyword evidence="5" id="KW-1133">Transmembrane helix</keyword>
<dbReference type="SUPFAM" id="SSF57850">
    <property type="entry name" value="RING/U-box"/>
    <property type="match status" value="1"/>
</dbReference>
<dbReference type="Pfam" id="PF02622">
    <property type="entry name" value="DUF179"/>
    <property type="match status" value="1"/>
</dbReference>
<dbReference type="PANTHER" id="PTHR30327:SF1">
    <property type="entry name" value="UPF0301 PROTEIN YQGE"/>
    <property type="match status" value="1"/>
</dbReference>
<dbReference type="SUPFAM" id="SSF143456">
    <property type="entry name" value="VC0467-like"/>
    <property type="match status" value="1"/>
</dbReference>
<evidence type="ECO:0000256" key="2">
    <source>
        <dbReference type="ARBA" id="ARBA00022771"/>
    </source>
</evidence>
<evidence type="ECO:0000256" key="1">
    <source>
        <dbReference type="ARBA" id="ARBA00022723"/>
    </source>
</evidence>
<dbReference type="EMBL" id="HBGG01030931">
    <property type="protein sequence ID" value="CAD9213902.1"/>
    <property type="molecule type" value="Transcribed_RNA"/>
</dbReference>
<evidence type="ECO:0000259" key="6">
    <source>
        <dbReference type="PROSITE" id="PS50089"/>
    </source>
</evidence>
<reference evidence="8" key="1">
    <citation type="submission" date="2021-01" db="EMBL/GenBank/DDBJ databases">
        <authorList>
            <person name="Corre E."/>
            <person name="Pelletier E."/>
            <person name="Niang G."/>
            <person name="Scheremetjew M."/>
            <person name="Finn R."/>
            <person name="Kale V."/>
            <person name="Holt S."/>
            <person name="Cochrane G."/>
            <person name="Meng A."/>
            <person name="Brown T."/>
            <person name="Cohen L."/>
        </authorList>
    </citation>
    <scope>NUCLEOTIDE SEQUENCE</scope>
    <source>
        <strain evidence="8">PLY429</strain>
    </source>
</reference>
<dbReference type="Gene3D" id="3.30.40.10">
    <property type="entry name" value="Zinc/RING finger domain, C3HC4 (zinc finger)"/>
    <property type="match status" value="1"/>
</dbReference>
<keyword evidence="2 4" id="KW-0863">Zinc-finger</keyword>
<dbReference type="GO" id="GO:0005829">
    <property type="term" value="C:cytosol"/>
    <property type="evidence" value="ECO:0007669"/>
    <property type="project" value="TreeGrafter"/>
</dbReference>
<name>A0A7S1T280_9CHLO</name>
<protein>
    <recommendedName>
        <fullName evidence="9">RING-CH-type domain-containing protein</fullName>
    </recommendedName>
</protein>
<organism evidence="8">
    <name type="scientific">Tetraselmis chuii</name>
    <dbReference type="NCBI Taxonomy" id="63592"/>
    <lineage>
        <taxon>Eukaryota</taxon>
        <taxon>Viridiplantae</taxon>
        <taxon>Chlorophyta</taxon>
        <taxon>core chlorophytes</taxon>
        <taxon>Chlorodendrophyceae</taxon>
        <taxon>Chlorodendrales</taxon>
        <taxon>Chlorodendraceae</taxon>
        <taxon>Tetraselmis</taxon>
    </lineage>
</organism>
<dbReference type="InterPro" id="IPR011016">
    <property type="entry name" value="Znf_RING-CH"/>
</dbReference>
<gene>
    <name evidence="8" type="ORF">TCHU04912_LOCUS16141</name>
</gene>
<accession>A0A7S1T280</accession>
<dbReference type="PROSITE" id="PS51292">
    <property type="entry name" value="ZF_RING_CH"/>
    <property type="match status" value="1"/>
</dbReference>
<feature type="transmembrane region" description="Helical" evidence="5">
    <location>
        <begin position="181"/>
        <end position="199"/>
    </location>
</feature>
<evidence type="ECO:0000256" key="5">
    <source>
        <dbReference type="SAM" id="Phobius"/>
    </source>
</evidence>
<evidence type="ECO:0000256" key="4">
    <source>
        <dbReference type="PROSITE-ProRule" id="PRU00175"/>
    </source>
</evidence>
<dbReference type="Pfam" id="PF12906">
    <property type="entry name" value="RINGv"/>
    <property type="match status" value="1"/>
</dbReference>
<dbReference type="PANTHER" id="PTHR30327">
    <property type="entry name" value="UNCHARACTERIZED PROTEIN YQGE"/>
    <property type="match status" value="1"/>
</dbReference>
<dbReference type="Gene3D" id="3.40.1740.10">
    <property type="entry name" value="VC0467-like"/>
    <property type="match status" value="1"/>
</dbReference>
<evidence type="ECO:0000256" key="3">
    <source>
        <dbReference type="ARBA" id="ARBA00022833"/>
    </source>
</evidence>
<dbReference type="GO" id="GO:0008270">
    <property type="term" value="F:zinc ion binding"/>
    <property type="evidence" value="ECO:0007669"/>
    <property type="project" value="UniProtKB-KW"/>
</dbReference>
<dbReference type="InterPro" id="IPR001841">
    <property type="entry name" value="Znf_RING"/>
</dbReference>
<proteinExistence type="predicted"/>
<feature type="transmembrane region" description="Helical" evidence="5">
    <location>
        <begin position="143"/>
        <end position="161"/>
    </location>
</feature>